<dbReference type="InterPro" id="IPR045122">
    <property type="entry name" value="Csc1-like"/>
</dbReference>
<feature type="domain" description="CSC1/OSCA1-like N-terminal transmembrane" evidence="10">
    <location>
        <begin position="423"/>
        <end position="508"/>
    </location>
</feature>
<dbReference type="Pfam" id="PF14703">
    <property type="entry name" value="PHM7_cyt"/>
    <property type="match status" value="1"/>
</dbReference>
<feature type="transmembrane region" description="Helical" evidence="8">
    <location>
        <begin position="12"/>
        <end position="29"/>
    </location>
</feature>
<feature type="transmembrane region" description="Helical" evidence="8">
    <location>
        <begin position="974"/>
        <end position="995"/>
    </location>
</feature>
<protein>
    <submittedName>
        <fullName evidence="12">Predicted protein</fullName>
    </submittedName>
</protein>
<dbReference type="FunCoup" id="D2W1X6">
    <property type="interactions" value="23"/>
</dbReference>
<dbReference type="Proteomes" id="UP000006671">
    <property type="component" value="Unassembled WGS sequence"/>
</dbReference>
<accession>D2W1X6</accession>
<keyword evidence="3" id="KW-0813">Transport</keyword>
<feature type="transmembrane region" description="Helical" evidence="8">
    <location>
        <begin position="740"/>
        <end position="762"/>
    </location>
</feature>
<evidence type="ECO:0000256" key="1">
    <source>
        <dbReference type="ARBA" id="ARBA00004141"/>
    </source>
</evidence>
<evidence type="ECO:0000313" key="13">
    <source>
        <dbReference type="Proteomes" id="UP000006671"/>
    </source>
</evidence>
<feature type="transmembrane region" description="Helical" evidence="8">
    <location>
        <begin position="491"/>
        <end position="518"/>
    </location>
</feature>
<dbReference type="EMBL" id="GG738923">
    <property type="protein sequence ID" value="EFC36942.1"/>
    <property type="molecule type" value="Genomic_DNA"/>
</dbReference>
<feature type="transmembrane region" description="Helical" evidence="8">
    <location>
        <begin position="329"/>
        <end position="351"/>
    </location>
</feature>
<sequence>MAQVLIHTSWPSNRLFFFCVLMITIIYLAQKASPLESRLETNCLDCTDSAIGGGIWCAMENRCVSSASECYSSFYSKLNSNDDGNRLSLSVMMNRMKSFVNIHPQDENEQISVLNTNENRETEGIQDWSNMFWFLKNYTMMKVVSNDTEEVDEEFDEEKHEPMEWISRIPQHCMDGVIDHPRKCPRFNVSIAREYSRSTRNLVEPIPIQPQLILDSVDLSIKNSIYGNTSYQAFVGAFFPDQQLFKKQGYFFSYEFHVQRKGIFKVKKGKITFTDLSIAASTKENHRLGFGVMVVSGLNGSLTTVNTSIQCGFVTSSKPIYVESVTMYFLLNPHVFVALPIFLIAISLVYIQVTCCSKKYHLNDDIIEADTIALDDDLQEVPKKESRTFFTLNSNRDMEDKPLLGKAVQFFKNLAIHIVESTISLFSTSDSEIVRKCGTDVYYFLWFQKYLILFVTVCGAISMIILLPIYILSKQYDYSFRDFSMTTIASINVKTSILTILFFIMNGVIPVIGFGLLWKIRRLARHMIKANNNFGSLYTVMISNVDKTLKDKDILLRELRAMFGDNSIVDCHICFDYSKINALEKDIEILKTKLSLLDENRNVTINYIKSLHSKLVRNMSLQEYYTSEIEKSETKLSELKKENEICGTGFAFATFSSLKMAQQVCDEYVTDFMGFMVSKKYILNKFARIKSYLTNSPSAVPSIRNSYNFKPACEAVDVMYDNLQCTTSERTLTNIVSNALLTFILIIAYAILIFNSSIPWYFNQNKSEVYDFADGSKYSTNTIFNSLLVFFELTPEIISLINESIKPIVEKLVAWEKPKTRMHERKSILRRTTYFFIMSTIIFPYAWTYYKSVWRIFKSLPPFNNEIYFFNFIGIELIITTLVLACTSKGLDMIFTSISMLYDYWRTGELHRPKFDYEAEYSIKITLLIMCLFYGTCMPLVYIAVVLYFIFTYIVEKYLIMYWYERSIESDGKILNTVAENIGFCFILSPFYIIVLMPVLLSRKMTYLLGIPIVILIIIELYFLIRKTANKERDAIIISLKERSEQSHKKEDIVEELDTTPTNNTPTNIQDASEYTRKNIEEDHDFIKLEQNDWFEHSLQDKRYPPTFDKLHEILNTEETRIFEEDLNLDVNKLSRQYRHPYLRKLLRFQ</sequence>
<dbReference type="VEuPathDB" id="AmoebaDB:NAEGRDRAFT_82055"/>
<feature type="domain" description="CSC1/OSCA1-like 7TM region" evidence="9">
    <location>
        <begin position="793"/>
        <end position="994"/>
    </location>
</feature>
<evidence type="ECO:0000259" key="10">
    <source>
        <dbReference type="Pfam" id="PF13967"/>
    </source>
</evidence>
<keyword evidence="6 8" id="KW-0472">Membrane</keyword>
<keyword evidence="5 8" id="KW-1133">Transmembrane helix</keyword>
<dbReference type="RefSeq" id="XP_002669686.1">
    <property type="nucleotide sequence ID" value="XM_002669640.1"/>
</dbReference>
<evidence type="ECO:0000256" key="6">
    <source>
        <dbReference type="ARBA" id="ARBA00023136"/>
    </source>
</evidence>
<dbReference type="OMA" id="HEPMEWI"/>
<dbReference type="KEGG" id="ngr:NAEGRDRAFT_82055"/>
<organism evidence="13">
    <name type="scientific">Naegleria gruberi</name>
    <name type="common">Amoeba</name>
    <dbReference type="NCBI Taxonomy" id="5762"/>
    <lineage>
        <taxon>Eukaryota</taxon>
        <taxon>Discoba</taxon>
        <taxon>Heterolobosea</taxon>
        <taxon>Tetramitia</taxon>
        <taxon>Eutetramitia</taxon>
        <taxon>Vahlkampfiidae</taxon>
        <taxon>Naegleria</taxon>
    </lineage>
</organism>
<dbReference type="InterPro" id="IPR027815">
    <property type="entry name" value="CSC1/OSCA1-like_cyt"/>
</dbReference>
<proteinExistence type="inferred from homology"/>
<feature type="domain" description="CSC1/OSCA1-like cytosolic" evidence="11">
    <location>
        <begin position="538"/>
        <end position="668"/>
    </location>
</feature>
<gene>
    <name evidence="12" type="ORF">NAEGRDRAFT_82055</name>
</gene>
<evidence type="ECO:0000256" key="8">
    <source>
        <dbReference type="SAM" id="Phobius"/>
    </source>
</evidence>
<feature type="transmembrane region" description="Helical" evidence="8">
    <location>
        <begin position="867"/>
        <end position="887"/>
    </location>
</feature>
<feature type="transmembrane region" description="Helical" evidence="8">
    <location>
        <begin position="450"/>
        <end position="471"/>
    </location>
</feature>
<dbReference type="InParanoid" id="D2W1X6"/>
<feature type="transmembrane region" description="Helical" evidence="8">
    <location>
        <begin position="828"/>
        <end position="847"/>
    </location>
</feature>
<dbReference type="GO" id="GO:0005886">
    <property type="term" value="C:plasma membrane"/>
    <property type="evidence" value="ECO:0007669"/>
    <property type="project" value="TreeGrafter"/>
</dbReference>
<evidence type="ECO:0000256" key="2">
    <source>
        <dbReference type="ARBA" id="ARBA00007779"/>
    </source>
</evidence>
<dbReference type="Pfam" id="PF13967">
    <property type="entry name" value="RSN1_TM"/>
    <property type="match status" value="1"/>
</dbReference>
<evidence type="ECO:0000256" key="5">
    <source>
        <dbReference type="ARBA" id="ARBA00022989"/>
    </source>
</evidence>
<feature type="transmembrane region" description="Helical" evidence="8">
    <location>
        <begin position="1007"/>
        <end position="1025"/>
    </location>
</feature>
<dbReference type="AlphaFoldDB" id="D2W1X6"/>
<comment type="subcellular location">
    <subcellularLocation>
        <location evidence="1">Membrane</location>
        <topology evidence="1">Multi-pass membrane protein</topology>
    </subcellularLocation>
</comment>
<keyword evidence="13" id="KW-1185">Reference proteome</keyword>
<dbReference type="GO" id="GO:0005227">
    <property type="term" value="F:calcium-activated cation channel activity"/>
    <property type="evidence" value="ECO:0007669"/>
    <property type="project" value="InterPro"/>
</dbReference>
<reference evidence="12 13" key="1">
    <citation type="journal article" date="2010" name="Cell">
        <title>The genome of Naegleria gruberi illuminates early eukaryotic versatility.</title>
        <authorList>
            <person name="Fritz-Laylin L.K."/>
            <person name="Prochnik S.E."/>
            <person name="Ginger M.L."/>
            <person name="Dacks J.B."/>
            <person name="Carpenter M.L."/>
            <person name="Field M.C."/>
            <person name="Kuo A."/>
            <person name="Paredez A."/>
            <person name="Chapman J."/>
            <person name="Pham J."/>
            <person name="Shu S."/>
            <person name="Neupane R."/>
            <person name="Cipriano M."/>
            <person name="Mancuso J."/>
            <person name="Tu H."/>
            <person name="Salamov A."/>
            <person name="Lindquist E."/>
            <person name="Shapiro H."/>
            <person name="Lucas S."/>
            <person name="Grigoriev I.V."/>
            <person name="Cande W.Z."/>
            <person name="Fulton C."/>
            <person name="Rokhsar D.S."/>
            <person name="Dawson S.C."/>
        </authorList>
    </citation>
    <scope>NUCLEOTIDE SEQUENCE [LARGE SCALE GENOMIC DNA]</scope>
    <source>
        <strain evidence="12 13">NEG-M</strain>
    </source>
</reference>
<feature type="coiled-coil region" evidence="7">
    <location>
        <begin position="580"/>
        <end position="642"/>
    </location>
</feature>
<evidence type="ECO:0000259" key="11">
    <source>
        <dbReference type="Pfam" id="PF14703"/>
    </source>
</evidence>
<evidence type="ECO:0000313" key="12">
    <source>
        <dbReference type="EMBL" id="EFC36942.1"/>
    </source>
</evidence>
<dbReference type="GeneID" id="8856241"/>
<keyword evidence="4 8" id="KW-0812">Transmembrane</keyword>
<evidence type="ECO:0000256" key="3">
    <source>
        <dbReference type="ARBA" id="ARBA00022448"/>
    </source>
</evidence>
<dbReference type="InterPro" id="IPR003864">
    <property type="entry name" value="CSC1/OSCA1-like_7TM"/>
</dbReference>
<dbReference type="PANTHER" id="PTHR13018:SF114">
    <property type="entry name" value="EXPRESSED PROTEIN"/>
    <property type="match status" value="1"/>
</dbReference>
<dbReference type="PANTHER" id="PTHR13018">
    <property type="entry name" value="PROBABLE MEMBRANE PROTEIN DUF221-RELATED"/>
    <property type="match status" value="1"/>
</dbReference>
<evidence type="ECO:0000256" key="7">
    <source>
        <dbReference type="SAM" id="Coils"/>
    </source>
</evidence>
<comment type="similarity">
    <text evidence="2">Belongs to the CSC1 (TC 1.A.17) family.</text>
</comment>
<keyword evidence="7" id="KW-0175">Coiled coil</keyword>
<dbReference type="InterPro" id="IPR032880">
    <property type="entry name" value="CSC1/OSCA1-like_N"/>
</dbReference>
<dbReference type="eggNOG" id="KOG1134">
    <property type="taxonomic scope" value="Eukaryota"/>
</dbReference>
<name>D2W1X6_NAEGR</name>
<dbReference type="OrthoDB" id="1689567at2759"/>
<dbReference type="Pfam" id="PF02714">
    <property type="entry name" value="RSN1_7TM"/>
    <property type="match status" value="1"/>
</dbReference>
<feature type="transmembrane region" description="Helical" evidence="8">
    <location>
        <begin position="927"/>
        <end position="954"/>
    </location>
</feature>
<evidence type="ECO:0000259" key="9">
    <source>
        <dbReference type="Pfam" id="PF02714"/>
    </source>
</evidence>
<evidence type="ECO:0000256" key="4">
    <source>
        <dbReference type="ARBA" id="ARBA00022692"/>
    </source>
</evidence>